<comment type="caution">
    <text evidence="11">The sequence shown here is derived from an EMBL/GenBank/DDBJ whole genome shotgun (WGS) entry which is preliminary data.</text>
</comment>
<name>A0A7X0RLI3_9BACL</name>
<keyword evidence="4" id="KW-0902">Two-component regulatory system</keyword>
<evidence type="ECO:0000259" key="10">
    <source>
        <dbReference type="PROSITE" id="PS50110"/>
    </source>
</evidence>
<protein>
    <submittedName>
        <fullName evidence="11">Response regulator</fullName>
    </submittedName>
</protein>
<feature type="domain" description="Response regulatory" evidence="10">
    <location>
        <begin position="3"/>
        <end position="120"/>
    </location>
</feature>
<dbReference type="GO" id="GO:0003700">
    <property type="term" value="F:DNA-binding transcription factor activity"/>
    <property type="evidence" value="ECO:0007669"/>
    <property type="project" value="InterPro"/>
</dbReference>
<organism evidence="11 12">
    <name type="scientific">Cohnella nanjingensis</name>
    <dbReference type="NCBI Taxonomy" id="1387779"/>
    <lineage>
        <taxon>Bacteria</taxon>
        <taxon>Bacillati</taxon>
        <taxon>Bacillota</taxon>
        <taxon>Bacilli</taxon>
        <taxon>Bacillales</taxon>
        <taxon>Paenibacillaceae</taxon>
        <taxon>Cohnella</taxon>
    </lineage>
</organism>
<evidence type="ECO:0000259" key="9">
    <source>
        <dbReference type="PROSITE" id="PS01124"/>
    </source>
</evidence>
<keyword evidence="3 8" id="KW-0597">Phosphoprotein</keyword>
<dbReference type="InterPro" id="IPR018060">
    <property type="entry name" value="HTH_AraC"/>
</dbReference>
<dbReference type="InterPro" id="IPR009057">
    <property type="entry name" value="Homeodomain-like_sf"/>
</dbReference>
<keyword evidence="7" id="KW-0804">Transcription</keyword>
<dbReference type="Pfam" id="PF00072">
    <property type="entry name" value="Response_reg"/>
    <property type="match status" value="1"/>
</dbReference>
<dbReference type="InterPro" id="IPR051552">
    <property type="entry name" value="HptR"/>
</dbReference>
<evidence type="ECO:0000256" key="1">
    <source>
        <dbReference type="ARBA" id="ARBA00004496"/>
    </source>
</evidence>
<dbReference type="Pfam" id="PF12833">
    <property type="entry name" value="HTH_18"/>
    <property type="match status" value="1"/>
</dbReference>
<proteinExistence type="predicted"/>
<sequence length="525" mass="61564">MRKLLIIDDENNIRLGLKAMIEREFPRTYDMRFAGNGAEALAQLDSDRFDLMITDIRMPEMDGIELINRLQGKEIRPETIILSGYEDFRYAKEAIRCNVKEYLLKPIVREELFRALRRLEAELEGRQKMSQWMSAFTEQAKEHRANALNLIFLDSATDKREVGERIRKLHMERYDAGYQIALLKSVAAEHSDDREDFLQQVETLLRKLGGGRSEGTFCFYDKEMRLVVFADSNEALPALSRILNGHERIQAKMGIGAWTGGLEEVQEAYRQAEKAFKYTFFHAEPVSIEYEQVARKSKDFVVPLEAVQRVANMLGTDRRKERMQLVTEIMEIGKVIRYDIAYLERLSRAFNEMVFDHVFNVYGEESVDILKLYKRIADVYSFPSYQAYFHTLERLLDQLNDYIVTMKAVHIDHRDMRSAIEYIHDNYNKDLNMAIVSNHVSMNYSYFSQAFKQYTGESFVSYLKKIRIGKAKELLKNSEFKVYEIGERIGFENAKHFHRVFKEMEGISPVEYRNLGRRESVPEKM</sequence>
<dbReference type="CDD" id="cd17536">
    <property type="entry name" value="REC_YesN-like"/>
    <property type="match status" value="1"/>
</dbReference>
<dbReference type="GO" id="GO:0005737">
    <property type="term" value="C:cytoplasm"/>
    <property type="evidence" value="ECO:0007669"/>
    <property type="project" value="UniProtKB-SubCell"/>
</dbReference>
<dbReference type="PROSITE" id="PS50110">
    <property type="entry name" value="RESPONSE_REGULATORY"/>
    <property type="match status" value="1"/>
</dbReference>
<dbReference type="Pfam" id="PF17853">
    <property type="entry name" value="GGDEF_2"/>
    <property type="match status" value="1"/>
</dbReference>
<evidence type="ECO:0000313" key="12">
    <source>
        <dbReference type="Proteomes" id="UP000547209"/>
    </source>
</evidence>
<dbReference type="SMART" id="SM00448">
    <property type="entry name" value="REC"/>
    <property type="match status" value="1"/>
</dbReference>
<dbReference type="Proteomes" id="UP000547209">
    <property type="component" value="Unassembled WGS sequence"/>
</dbReference>
<feature type="modified residue" description="4-aspartylphosphate" evidence="8">
    <location>
        <position position="55"/>
    </location>
</feature>
<evidence type="ECO:0000256" key="2">
    <source>
        <dbReference type="ARBA" id="ARBA00022490"/>
    </source>
</evidence>
<dbReference type="PANTHER" id="PTHR42713">
    <property type="entry name" value="HISTIDINE KINASE-RELATED"/>
    <property type="match status" value="1"/>
</dbReference>
<dbReference type="Gene3D" id="1.10.10.60">
    <property type="entry name" value="Homeodomain-like"/>
    <property type="match status" value="2"/>
</dbReference>
<dbReference type="SUPFAM" id="SSF46689">
    <property type="entry name" value="Homeodomain-like"/>
    <property type="match status" value="2"/>
</dbReference>
<accession>A0A7X0RLI3</accession>
<evidence type="ECO:0000256" key="7">
    <source>
        <dbReference type="ARBA" id="ARBA00023163"/>
    </source>
</evidence>
<dbReference type="InterPro" id="IPR041522">
    <property type="entry name" value="CdaR_GGDEF"/>
</dbReference>
<evidence type="ECO:0000313" key="11">
    <source>
        <dbReference type="EMBL" id="MBB6669692.1"/>
    </source>
</evidence>
<dbReference type="SMART" id="SM00342">
    <property type="entry name" value="HTH_ARAC"/>
    <property type="match status" value="1"/>
</dbReference>
<dbReference type="PRINTS" id="PR00032">
    <property type="entry name" value="HTHARAC"/>
</dbReference>
<keyword evidence="6" id="KW-0238">DNA-binding</keyword>
<dbReference type="PROSITE" id="PS00041">
    <property type="entry name" value="HTH_ARAC_FAMILY_1"/>
    <property type="match status" value="1"/>
</dbReference>
<dbReference type="GO" id="GO:0043565">
    <property type="term" value="F:sequence-specific DNA binding"/>
    <property type="evidence" value="ECO:0007669"/>
    <property type="project" value="InterPro"/>
</dbReference>
<dbReference type="AlphaFoldDB" id="A0A7X0RLI3"/>
<dbReference type="InterPro" id="IPR011006">
    <property type="entry name" value="CheY-like_superfamily"/>
</dbReference>
<dbReference type="RefSeq" id="WP_185141140.1">
    <property type="nucleotide sequence ID" value="NZ_JACJVP010000004.1"/>
</dbReference>
<dbReference type="PANTHER" id="PTHR42713:SF3">
    <property type="entry name" value="TRANSCRIPTIONAL REGULATORY PROTEIN HPTR"/>
    <property type="match status" value="1"/>
</dbReference>
<evidence type="ECO:0000256" key="5">
    <source>
        <dbReference type="ARBA" id="ARBA00023015"/>
    </source>
</evidence>
<evidence type="ECO:0000256" key="8">
    <source>
        <dbReference type="PROSITE-ProRule" id="PRU00169"/>
    </source>
</evidence>
<keyword evidence="5" id="KW-0805">Transcription regulation</keyword>
<keyword evidence="2" id="KW-0963">Cytoplasm</keyword>
<dbReference type="PROSITE" id="PS01124">
    <property type="entry name" value="HTH_ARAC_FAMILY_2"/>
    <property type="match status" value="1"/>
</dbReference>
<comment type="subcellular location">
    <subcellularLocation>
        <location evidence="1">Cytoplasm</location>
    </subcellularLocation>
</comment>
<dbReference type="InterPro" id="IPR018062">
    <property type="entry name" value="HTH_AraC-typ_CS"/>
</dbReference>
<dbReference type="InterPro" id="IPR001789">
    <property type="entry name" value="Sig_transdc_resp-reg_receiver"/>
</dbReference>
<evidence type="ECO:0000256" key="4">
    <source>
        <dbReference type="ARBA" id="ARBA00023012"/>
    </source>
</evidence>
<dbReference type="Gene3D" id="3.40.50.2300">
    <property type="match status" value="1"/>
</dbReference>
<reference evidence="11 12" key="1">
    <citation type="submission" date="2020-08" db="EMBL/GenBank/DDBJ databases">
        <title>Cohnella phylogeny.</title>
        <authorList>
            <person name="Dunlap C."/>
        </authorList>
    </citation>
    <scope>NUCLEOTIDE SEQUENCE [LARGE SCALE GENOMIC DNA]</scope>
    <source>
        <strain evidence="11 12">DSM 28246</strain>
    </source>
</reference>
<dbReference type="EMBL" id="JACJVP010000004">
    <property type="protein sequence ID" value="MBB6669692.1"/>
    <property type="molecule type" value="Genomic_DNA"/>
</dbReference>
<dbReference type="GO" id="GO:0000160">
    <property type="term" value="P:phosphorelay signal transduction system"/>
    <property type="evidence" value="ECO:0007669"/>
    <property type="project" value="UniProtKB-KW"/>
</dbReference>
<gene>
    <name evidence="11" type="ORF">H7C19_03220</name>
</gene>
<evidence type="ECO:0000256" key="6">
    <source>
        <dbReference type="ARBA" id="ARBA00023125"/>
    </source>
</evidence>
<dbReference type="InterPro" id="IPR020449">
    <property type="entry name" value="Tscrpt_reg_AraC-type_HTH"/>
</dbReference>
<dbReference type="SUPFAM" id="SSF52172">
    <property type="entry name" value="CheY-like"/>
    <property type="match status" value="1"/>
</dbReference>
<keyword evidence="12" id="KW-1185">Reference proteome</keyword>
<evidence type="ECO:0000256" key="3">
    <source>
        <dbReference type="ARBA" id="ARBA00022553"/>
    </source>
</evidence>
<feature type="domain" description="HTH araC/xylS-type" evidence="9">
    <location>
        <begin position="417"/>
        <end position="515"/>
    </location>
</feature>